<evidence type="ECO:0000313" key="8">
    <source>
        <dbReference type="EMBL" id="MBD3943263.1"/>
    </source>
</evidence>
<dbReference type="NCBIfam" id="NF007214">
    <property type="entry name" value="PRK09636.1"/>
    <property type="match status" value="1"/>
</dbReference>
<keyword evidence="3" id="KW-0805">Transcription regulation</keyword>
<reference evidence="8 9" key="1">
    <citation type="submission" date="2020-09" db="EMBL/GenBank/DDBJ databases">
        <title>Isolation and identification of active actinomycetes.</title>
        <authorList>
            <person name="Li X."/>
        </authorList>
    </citation>
    <scope>NUCLEOTIDE SEQUENCE [LARGE SCALE GENOMIC DNA]</scope>
    <source>
        <strain evidence="8 9">NEAU-LLC</strain>
    </source>
</reference>
<evidence type="ECO:0000256" key="2">
    <source>
        <dbReference type="ARBA" id="ARBA00011344"/>
    </source>
</evidence>
<dbReference type="SUPFAM" id="SSF54427">
    <property type="entry name" value="NTF2-like"/>
    <property type="match status" value="1"/>
</dbReference>
<dbReference type="Pfam" id="PF04542">
    <property type="entry name" value="Sigma70_r2"/>
    <property type="match status" value="1"/>
</dbReference>
<comment type="similarity">
    <text evidence="1">Belongs to the sigma-70 factor family. ECF subfamily.</text>
</comment>
<dbReference type="InterPro" id="IPR013325">
    <property type="entry name" value="RNA_pol_sigma_r2"/>
</dbReference>
<keyword evidence="5" id="KW-0804">Transcription</keyword>
<dbReference type="SUPFAM" id="SSF88946">
    <property type="entry name" value="Sigma2 domain of RNA polymerase sigma factors"/>
    <property type="match status" value="1"/>
</dbReference>
<evidence type="ECO:0000256" key="4">
    <source>
        <dbReference type="ARBA" id="ARBA00023082"/>
    </source>
</evidence>
<dbReference type="InterPro" id="IPR032710">
    <property type="entry name" value="NTF2-like_dom_sf"/>
</dbReference>
<evidence type="ECO:0000256" key="3">
    <source>
        <dbReference type="ARBA" id="ARBA00023015"/>
    </source>
</evidence>
<evidence type="ECO:0000259" key="7">
    <source>
        <dbReference type="Pfam" id="PF08281"/>
    </source>
</evidence>
<dbReference type="InterPro" id="IPR013324">
    <property type="entry name" value="RNA_pol_sigma_r3/r4-like"/>
</dbReference>
<dbReference type="InterPro" id="IPR014284">
    <property type="entry name" value="RNA_pol_sigma-70_dom"/>
</dbReference>
<comment type="caution">
    <text evidence="8">The sequence shown here is derived from an EMBL/GenBank/DDBJ whole genome shotgun (WGS) entry which is preliminary data.</text>
</comment>
<sequence length="292" mass="31443">MFVHERRRLTGLAYRLTGSWTDAEDVTQDAFARWFALDTDVRSAIRSPEAWLTTVVGRLCLDLLRSVRARRERYVGEWLPEPLPHEVASALVVGDASDPAEQAVRDESLSIAFLTMLESMTPAERVAFVLHDVFAFSFTEIAGILERSPAAARQLASSARRRLRADGPPVAATADHTDVVRRLRLAWESGDIGELVGILDPDVTLVADGGGLVGAALRPIHGAEAVARYVAAVSAQAPGLELREQSVNGLPGLVAERAGVAATVAAFEVAGGRVVRIWAVRNPGKLRLWGAA</sequence>
<dbReference type="InterPro" id="IPR052704">
    <property type="entry name" value="ECF_Sigma-70_Domain"/>
</dbReference>
<dbReference type="NCBIfam" id="TIGR02937">
    <property type="entry name" value="sigma70-ECF"/>
    <property type="match status" value="1"/>
</dbReference>
<evidence type="ECO:0000256" key="5">
    <source>
        <dbReference type="ARBA" id="ARBA00023163"/>
    </source>
</evidence>
<dbReference type="PANTHER" id="PTHR30173">
    <property type="entry name" value="SIGMA 19 FACTOR"/>
    <property type="match status" value="1"/>
</dbReference>
<dbReference type="Proteomes" id="UP000598426">
    <property type="component" value="Unassembled WGS sequence"/>
</dbReference>
<evidence type="ECO:0000259" key="6">
    <source>
        <dbReference type="Pfam" id="PF04542"/>
    </source>
</evidence>
<name>A0ABR8NRJ0_9MICO</name>
<dbReference type="SUPFAM" id="SSF88659">
    <property type="entry name" value="Sigma3 and sigma4 domains of RNA polymerase sigma factors"/>
    <property type="match status" value="1"/>
</dbReference>
<dbReference type="InterPro" id="IPR007627">
    <property type="entry name" value="RNA_pol_sigma70_r2"/>
</dbReference>
<keyword evidence="9" id="KW-1185">Reference proteome</keyword>
<dbReference type="Gene3D" id="1.10.10.10">
    <property type="entry name" value="Winged helix-like DNA-binding domain superfamily/Winged helix DNA-binding domain"/>
    <property type="match status" value="1"/>
</dbReference>
<dbReference type="Pfam" id="PF08281">
    <property type="entry name" value="Sigma70_r4_2"/>
    <property type="match status" value="1"/>
</dbReference>
<dbReference type="Gene3D" id="3.10.450.50">
    <property type="match status" value="1"/>
</dbReference>
<dbReference type="EMBL" id="JACXZS010000011">
    <property type="protein sequence ID" value="MBD3943263.1"/>
    <property type="molecule type" value="Genomic_DNA"/>
</dbReference>
<dbReference type="InterPro" id="IPR036388">
    <property type="entry name" value="WH-like_DNA-bd_sf"/>
</dbReference>
<organism evidence="8 9">
    <name type="scientific">Microbacterium helvum</name>
    <dbReference type="NCBI Taxonomy" id="2773713"/>
    <lineage>
        <taxon>Bacteria</taxon>
        <taxon>Bacillati</taxon>
        <taxon>Actinomycetota</taxon>
        <taxon>Actinomycetes</taxon>
        <taxon>Micrococcales</taxon>
        <taxon>Microbacteriaceae</taxon>
        <taxon>Microbacterium</taxon>
    </lineage>
</organism>
<protein>
    <submittedName>
        <fullName evidence="8">RNA polymerase sigma factor SigJ</fullName>
    </submittedName>
</protein>
<keyword evidence="4" id="KW-0731">Sigma factor</keyword>
<evidence type="ECO:0000256" key="1">
    <source>
        <dbReference type="ARBA" id="ARBA00010641"/>
    </source>
</evidence>
<comment type="subunit">
    <text evidence="2">Interacts transiently with the RNA polymerase catalytic core formed by RpoA, RpoB, RpoC and RpoZ (2 alpha, 1 beta, 1 beta' and 1 omega subunit) to form the RNA polymerase holoenzyme that can initiate transcription.</text>
</comment>
<feature type="domain" description="RNA polymerase sigma-70 region 2" evidence="6">
    <location>
        <begin position="2"/>
        <end position="68"/>
    </location>
</feature>
<dbReference type="Gene3D" id="1.10.1740.10">
    <property type="match status" value="1"/>
</dbReference>
<dbReference type="PANTHER" id="PTHR30173:SF43">
    <property type="entry name" value="ECF RNA POLYMERASE SIGMA FACTOR SIGI-RELATED"/>
    <property type="match status" value="1"/>
</dbReference>
<accession>A0ABR8NRJ0</accession>
<proteinExistence type="inferred from homology"/>
<evidence type="ECO:0000313" key="9">
    <source>
        <dbReference type="Proteomes" id="UP000598426"/>
    </source>
</evidence>
<dbReference type="InterPro" id="IPR013249">
    <property type="entry name" value="RNA_pol_sigma70_r4_t2"/>
</dbReference>
<feature type="domain" description="RNA polymerase sigma factor 70 region 4 type 2" evidence="7">
    <location>
        <begin position="112"/>
        <end position="163"/>
    </location>
</feature>
<gene>
    <name evidence="8" type="primary">sigJ</name>
    <name evidence="8" type="ORF">IF188_16340</name>
</gene>